<name>A0AA40K979_9PEZI</name>
<dbReference type="InterPro" id="IPR022085">
    <property type="entry name" value="OpdG"/>
</dbReference>
<dbReference type="InterPro" id="IPR053204">
    <property type="entry name" value="Oxopyrrolidines_Biosynth-assoc"/>
</dbReference>
<accession>A0AA40K979</accession>
<dbReference type="Pfam" id="PF12311">
    <property type="entry name" value="DUF3632"/>
    <property type="match status" value="1"/>
</dbReference>
<organism evidence="1 2">
    <name type="scientific">Schizothecium vesticola</name>
    <dbReference type="NCBI Taxonomy" id="314040"/>
    <lineage>
        <taxon>Eukaryota</taxon>
        <taxon>Fungi</taxon>
        <taxon>Dikarya</taxon>
        <taxon>Ascomycota</taxon>
        <taxon>Pezizomycotina</taxon>
        <taxon>Sordariomycetes</taxon>
        <taxon>Sordariomycetidae</taxon>
        <taxon>Sordariales</taxon>
        <taxon>Schizotheciaceae</taxon>
        <taxon>Schizothecium</taxon>
    </lineage>
</organism>
<gene>
    <name evidence="1" type="ORF">B0T18DRAFT_435397</name>
</gene>
<proteinExistence type="predicted"/>
<keyword evidence="2" id="KW-1185">Reference proteome</keyword>
<dbReference type="PANTHER" id="PTHR38797">
    <property type="entry name" value="NUCLEAR PORE COMPLEX PROTEIN NUP85-RELATED"/>
    <property type="match status" value="1"/>
</dbReference>
<reference evidence="1" key="1">
    <citation type="submission" date="2023-06" db="EMBL/GenBank/DDBJ databases">
        <title>Genome-scale phylogeny and comparative genomics of the fungal order Sordariales.</title>
        <authorList>
            <consortium name="Lawrence Berkeley National Laboratory"/>
            <person name="Hensen N."/>
            <person name="Bonometti L."/>
            <person name="Westerberg I."/>
            <person name="Brannstrom I.O."/>
            <person name="Guillou S."/>
            <person name="Cros-Aarteil S."/>
            <person name="Calhoun S."/>
            <person name="Haridas S."/>
            <person name="Kuo A."/>
            <person name="Mondo S."/>
            <person name="Pangilinan J."/>
            <person name="Riley R."/>
            <person name="LaButti K."/>
            <person name="Andreopoulos B."/>
            <person name="Lipzen A."/>
            <person name="Chen C."/>
            <person name="Yanf M."/>
            <person name="Daum C."/>
            <person name="Ng V."/>
            <person name="Clum A."/>
            <person name="Steindorff A."/>
            <person name="Ohm R."/>
            <person name="Martin F."/>
            <person name="Silar P."/>
            <person name="Natvig D."/>
            <person name="Lalanne C."/>
            <person name="Gautier V."/>
            <person name="Ament-velasquez S.L."/>
            <person name="Kruys A."/>
            <person name="Hutchinson M.I."/>
            <person name="Powell A.J."/>
            <person name="Barry K."/>
            <person name="Miller A.N."/>
            <person name="Grigoriev I.V."/>
            <person name="Debuchy R."/>
            <person name="Gladieux P."/>
            <person name="Thoren M.H."/>
            <person name="Johannesson H."/>
        </authorList>
    </citation>
    <scope>NUCLEOTIDE SEQUENCE</scope>
    <source>
        <strain evidence="1">SMH3187-1</strain>
    </source>
</reference>
<dbReference type="AlphaFoldDB" id="A0AA40K979"/>
<dbReference type="Proteomes" id="UP001172155">
    <property type="component" value="Unassembled WGS sequence"/>
</dbReference>
<dbReference type="EMBL" id="JAUKUD010000002">
    <property type="protein sequence ID" value="KAK0750794.1"/>
    <property type="molecule type" value="Genomic_DNA"/>
</dbReference>
<evidence type="ECO:0000313" key="1">
    <source>
        <dbReference type="EMBL" id="KAK0750794.1"/>
    </source>
</evidence>
<evidence type="ECO:0000313" key="2">
    <source>
        <dbReference type="Proteomes" id="UP001172155"/>
    </source>
</evidence>
<comment type="caution">
    <text evidence="1">The sequence shown here is derived from an EMBL/GenBank/DDBJ whole genome shotgun (WGS) entry which is preliminary data.</text>
</comment>
<protein>
    <submittedName>
        <fullName evidence="1">Uncharacterized protein</fullName>
    </submittedName>
</protein>
<sequence length="255" mass="28650">MDEKAIVTLLTTGLDDIPSVIRKLSESVVASIPATKTEPHETEDFVWTVWNAVFEAAGQASSEKQLHLIVEFLVQLSKVEVKDPATGEVLMRDGDKVWTDLPRFGWVTRDWFNFEPSQVEGEELARLERQVKMLAYLMAYPGDDGANDISLYAFWALRDAFEGKGPIASSAVRLAAPWVLNVAKHLWQHTEPGTELPARCGVPGEKYAEKEWRGFNKERWAVWRDGFVAAQAEVKDEEVKTMAGRAAEIMKELEG</sequence>